<feature type="transmembrane region" description="Helical" evidence="10">
    <location>
        <begin position="606"/>
        <end position="625"/>
    </location>
</feature>
<comment type="similarity">
    <text evidence="2">Belongs to the oligopeptide OPT transporter (TC 2.A.67.1) family.</text>
</comment>
<dbReference type="InterPro" id="IPR004813">
    <property type="entry name" value="OPT"/>
</dbReference>
<feature type="transmembrane region" description="Helical" evidence="10">
    <location>
        <begin position="125"/>
        <end position="145"/>
    </location>
</feature>
<keyword evidence="4 10" id="KW-0812">Transmembrane</keyword>
<dbReference type="AlphaFoldDB" id="A0A9D5HSJ1"/>
<feature type="transmembrane region" description="Helical" evidence="10">
    <location>
        <begin position="817"/>
        <end position="839"/>
    </location>
</feature>
<feature type="transmembrane region" description="Helical" evidence="10">
    <location>
        <begin position="157"/>
        <end position="175"/>
    </location>
</feature>
<feature type="transmembrane region" description="Helical" evidence="10">
    <location>
        <begin position="531"/>
        <end position="555"/>
    </location>
</feature>
<feature type="transmembrane region" description="Helical" evidence="10">
    <location>
        <begin position="710"/>
        <end position="729"/>
    </location>
</feature>
<comment type="caution">
    <text evidence="11">The sequence shown here is derived from an EMBL/GenBank/DDBJ whole genome shotgun (WGS) entry which is preliminary data.</text>
</comment>
<keyword evidence="7 10" id="KW-1133">Transmembrane helix</keyword>
<feature type="transmembrane region" description="Helical" evidence="10">
    <location>
        <begin position="873"/>
        <end position="893"/>
    </location>
</feature>
<evidence type="ECO:0000256" key="3">
    <source>
        <dbReference type="ARBA" id="ARBA00022448"/>
    </source>
</evidence>
<dbReference type="OrthoDB" id="9986677at2759"/>
<evidence type="ECO:0000256" key="5">
    <source>
        <dbReference type="ARBA" id="ARBA00022856"/>
    </source>
</evidence>
<feature type="transmembrane region" description="Helical" evidence="10">
    <location>
        <begin position="499"/>
        <end position="519"/>
    </location>
</feature>
<dbReference type="NCBIfam" id="TIGR00728">
    <property type="entry name" value="OPT_sfam"/>
    <property type="match status" value="2"/>
</dbReference>
<dbReference type="NCBIfam" id="TIGR00727">
    <property type="entry name" value="ISP4_OPT"/>
    <property type="match status" value="1"/>
</dbReference>
<evidence type="ECO:0000256" key="9">
    <source>
        <dbReference type="SAM" id="MobiDB-lite"/>
    </source>
</evidence>
<feature type="transmembrane region" description="Helical" evidence="10">
    <location>
        <begin position="426"/>
        <end position="443"/>
    </location>
</feature>
<keyword evidence="8 10" id="KW-0472">Membrane</keyword>
<dbReference type="PANTHER" id="PTHR22601">
    <property type="entry name" value="ISP4 LIKE PROTEIN"/>
    <property type="match status" value="1"/>
</dbReference>
<evidence type="ECO:0000313" key="11">
    <source>
        <dbReference type="EMBL" id="KAJ0986896.1"/>
    </source>
</evidence>
<keyword evidence="3" id="KW-0813">Transport</keyword>
<name>A0A9D5HSJ1_9LILI</name>
<reference evidence="11" key="2">
    <citation type="journal article" date="2022" name="Hortic Res">
        <title>The genome of Dioscorea zingiberensis sheds light on the biosynthesis, origin and evolution of the medicinally important diosgenin saponins.</title>
        <authorList>
            <person name="Li Y."/>
            <person name="Tan C."/>
            <person name="Li Z."/>
            <person name="Guo J."/>
            <person name="Li S."/>
            <person name="Chen X."/>
            <person name="Wang C."/>
            <person name="Dai X."/>
            <person name="Yang H."/>
            <person name="Song W."/>
            <person name="Hou L."/>
            <person name="Xu J."/>
            <person name="Tong Z."/>
            <person name="Xu A."/>
            <person name="Yuan X."/>
            <person name="Wang W."/>
            <person name="Yang Q."/>
            <person name="Chen L."/>
            <person name="Sun Z."/>
            <person name="Wang K."/>
            <person name="Pan B."/>
            <person name="Chen J."/>
            <person name="Bao Y."/>
            <person name="Liu F."/>
            <person name="Qi X."/>
            <person name="Gang D.R."/>
            <person name="Wen J."/>
            <person name="Li J."/>
        </authorList>
    </citation>
    <scope>NUCLEOTIDE SEQUENCE</scope>
    <source>
        <strain evidence="11">Dzin_1.0</strain>
    </source>
</reference>
<sequence>MSSVEIDLSSPPQMNSKHINNDEVNDSPIEEVSLTVPITDDPTIPVLTFRTWVLGISSCVILGFLNQFFSYRTNQITISSVCAQIIVLPIGRLMAATLPTRQVQVPFTKWSFSLNPGPFNLKEHVLITIFANSGSSGVYAVYIITAVKAFYHRNIHAFAAFLLAVTTQMLGYGWAGLFRKYLVDSPYMWWPSNLVQVSLFRALHEEEKRPKGGLTRLQFFLLVIISSFSYYIIPGYLFPSISALSYVCWIWKDSVTAHQIGSGLNGLGIGSIGLDWSTAAFLGSPLATPAFAVFNIMTGFILVLYVLTPITYWTNAYHAKRFPIFSPHVFTSDGTPYNISRILNHETFTLDLQEYEKYSPINLSVFFAYGYGFGFAALMATLSHVALFHGKSIWSLWKQTTARANENLADVHTRIMKRNYEVVPQWWFVALLGIVFGLSVWTCEGFGGQLQLPYWGVLLACALAFVFTLPVEEVNDNPIEQVRLTVPITDDPTLPALTFRAWTLGLASCIILSFLNQFFGFRENQLTIGPVCVQIIALPLGKLMAATLPTTKFGVPFTNWSFSLNPGPFNMKEHVLITIFANAGNGSVYAVNIITAVKAFYHRKMTASVAFLLSLTTQMLGYGWAGLFRKYLVDSPYMWWPTNLVQVSLFRTLHEEEKRPKGGLTRMQFFLVVLVCSFTYYTIPGYLFPSISMFSIACWFWKDSVTAQQIGSGVSGLGIGSFGFDWLTVTGFLSSPLASPAFAIFNTMAGFILMVYIITPIMYWTNVYNAKRFPIISSNVYTSDGQHYNVTRIMNQKTFTIDLQAYNSYSVLNVTTFFAMCYGIGFATLTATLSHVALFNGKSIWKLWRQSRQQADDDSADVYTRIMKRNYPVVPQWWFVSVLVVVLGLSLWACEGFGKQLQLPYWGLLLACAVALVFTLPIGVITATTNQTPGLNIITEMIIGYLYPGRPLANVSFKTYGYISMTQALSFLQDFKLGHYMKIPPKSMFYVQHGL</sequence>
<evidence type="ECO:0000256" key="4">
    <source>
        <dbReference type="ARBA" id="ARBA00022692"/>
    </source>
</evidence>
<gene>
    <name evidence="11" type="ORF">J5N97_005252</name>
</gene>
<dbReference type="InterPro" id="IPR004648">
    <property type="entry name" value="Oligpept_transpt"/>
</dbReference>
<evidence type="ECO:0000313" key="12">
    <source>
        <dbReference type="Proteomes" id="UP001085076"/>
    </source>
</evidence>
<comment type="subcellular location">
    <subcellularLocation>
        <location evidence="1">Membrane</location>
        <topology evidence="1">Multi-pass membrane protein</topology>
    </subcellularLocation>
</comment>
<evidence type="ECO:0000256" key="10">
    <source>
        <dbReference type="SAM" id="Phobius"/>
    </source>
</evidence>
<evidence type="ECO:0000256" key="1">
    <source>
        <dbReference type="ARBA" id="ARBA00004141"/>
    </source>
</evidence>
<keyword evidence="6" id="KW-0653">Protein transport</keyword>
<dbReference type="Pfam" id="PF03169">
    <property type="entry name" value="OPT"/>
    <property type="match status" value="2"/>
</dbReference>
<reference evidence="11" key="1">
    <citation type="submission" date="2021-03" db="EMBL/GenBank/DDBJ databases">
        <authorList>
            <person name="Li Z."/>
            <person name="Yang C."/>
        </authorList>
    </citation>
    <scope>NUCLEOTIDE SEQUENCE</scope>
    <source>
        <strain evidence="11">Dzin_1.0</strain>
        <tissue evidence="11">Leaf</tissue>
    </source>
</reference>
<feature type="transmembrane region" description="Helical" evidence="10">
    <location>
        <begin position="215"/>
        <end position="233"/>
    </location>
</feature>
<evidence type="ECO:0000256" key="8">
    <source>
        <dbReference type="ARBA" id="ARBA00023136"/>
    </source>
</evidence>
<dbReference type="Proteomes" id="UP001085076">
    <property type="component" value="Miscellaneous, Linkage group lg01"/>
</dbReference>
<feature type="transmembrane region" description="Helical" evidence="10">
    <location>
        <begin position="665"/>
        <end position="683"/>
    </location>
</feature>
<protein>
    <recommendedName>
        <fullName evidence="13">Oligopeptide transporter</fullName>
    </recommendedName>
</protein>
<feature type="transmembrane region" description="Helical" evidence="10">
    <location>
        <begin position="291"/>
        <end position="313"/>
    </location>
</feature>
<evidence type="ECO:0000256" key="2">
    <source>
        <dbReference type="ARBA" id="ARBA00005484"/>
    </source>
</evidence>
<accession>A0A9D5HSJ1</accession>
<keyword evidence="12" id="KW-1185">Reference proteome</keyword>
<evidence type="ECO:0000256" key="7">
    <source>
        <dbReference type="ARBA" id="ARBA00022989"/>
    </source>
</evidence>
<feature type="transmembrane region" description="Helical" evidence="10">
    <location>
        <begin position="575"/>
        <end position="594"/>
    </location>
</feature>
<feature type="transmembrane region" description="Helical" evidence="10">
    <location>
        <begin position="76"/>
        <end position="95"/>
    </location>
</feature>
<organism evidence="11 12">
    <name type="scientific">Dioscorea zingiberensis</name>
    <dbReference type="NCBI Taxonomy" id="325984"/>
    <lineage>
        <taxon>Eukaryota</taxon>
        <taxon>Viridiplantae</taxon>
        <taxon>Streptophyta</taxon>
        <taxon>Embryophyta</taxon>
        <taxon>Tracheophyta</taxon>
        <taxon>Spermatophyta</taxon>
        <taxon>Magnoliopsida</taxon>
        <taxon>Liliopsida</taxon>
        <taxon>Dioscoreales</taxon>
        <taxon>Dioscoreaceae</taxon>
        <taxon>Dioscorea</taxon>
    </lineage>
</organism>
<dbReference type="EMBL" id="JAGGNH010000001">
    <property type="protein sequence ID" value="KAJ0986896.1"/>
    <property type="molecule type" value="Genomic_DNA"/>
</dbReference>
<proteinExistence type="inferred from homology"/>
<keyword evidence="5" id="KW-0571">Peptide transport</keyword>
<feature type="transmembrane region" description="Helical" evidence="10">
    <location>
        <begin position="366"/>
        <end position="388"/>
    </location>
</feature>
<evidence type="ECO:0000256" key="6">
    <source>
        <dbReference type="ARBA" id="ARBA00022927"/>
    </source>
</evidence>
<dbReference type="GO" id="GO:0016020">
    <property type="term" value="C:membrane"/>
    <property type="evidence" value="ECO:0007669"/>
    <property type="project" value="UniProtKB-SubCell"/>
</dbReference>
<feature type="region of interest" description="Disordered" evidence="9">
    <location>
        <begin position="1"/>
        <end position="24"/>
    </location>
</feature>
<feature type="transmembrane region" description="Helical" evidence="10">
    <location>
        <begin position="452"/>
        <end position="471"/>
    </location>
</feature>
<dbReference type="GO" id="GO:0015031">
    <property type="term" value="P:protein transport"/>
    <property type="evidence" value="ECO:0007669"/>
    <property type="project" value="UniProtKB-KW"/>
</dbReference>
<feature type="transmembrane region" description="Helical" evidence="10">
    <location>
        <begin position="741"/>
        <end position="764"/>
    </location>
</feature>
<dbReference type="GO" id="GO:0035673">
    <property type="term" value="F:oligopeptide transmembrane transporter activity"/>
    <property type="evidence" value="ECO:0007669"/>
    <property type="project" value="InterPro"/>
</dbReference>
<feature type="transmembrane region" description="Helical" evidence="10">
    <location>
        <begin position="905"/>
        <end position="927"/>
    </location>
</feature>
<evidence type="ECO:0008006" key="13">
    <source>
        <dbReference type="Google" id="ProtNLM"/>
    </source>
</evidence>
<feature type="transmembrane region" description="Helical" evidence="10">
    <location>
        <begin position="49"/>
        <end position="69"/>
    </location>
</feature>